<name>A0A853AH97_9PSEU</name>
<dbReference type="InterPro" id="IPR002938">
    <property type="entry name" value="FAD-bd"/>
</dbReference>
<dbReference type="PANTHER" id="PTHR13789">
    <property type="entry name" value="MONOOXYGENASE"/>
    <property type="match status" value="1"/>
</dbReference>
<dbReference type="EMBL" id="JACCFJ010000001">
    <property type="protein sequence ID" value="NYI83962.1"/>
    <property type="molecule type" value="Genomic_DNA"/>
</dbReference>
<feature type="domain" description="FAD-binding" evidence="3">
    <location>
        <begin position="7"/>
        <end position="343"/>
    </location>
</feature>
<sequence>MAAVESTLIVGGGTVGCALATLLAAGGVEVEIAEIRQDWTVHGSGITLQGNALRVLRQVGVWPRVRELGFPFDGMGIRSHTGELLADLTDQRTGGPDLPATVGMSRPRLATVLSEAAVQAGAVVRLGTTVETLRRDESGVDVTFDDGTARRYDLVVGADGIRSHVRSLLGIDVVPQPTGLSIWRVQARRPPGLERTDICYDGPCHIAGYCPTGEETLYAYLVERSQDRTRMPRAEQLQTVRRLASGYHGFWDEIRDDLTDPSVLNHTAFEHLLVPPPWNRGRVVLVGDAAHACPPTLAQGAAMGLEDAAVLAELLLGSDRVAESLWAAFTERRFARVRAVVDGSLQIVRWLLGDDTDADVPGLTGRVAELVSEPA</sequence>
<keyword evidence="1" id="KW-0560">Oxidoreductase</keyword>
<accession>A0A853AH97</accession>
<dbReference type="Proteomes" id="UP000587002">
    <property type="component" value="Unassembled WGS sequence"/>
</dbReference>
<dbReference type="InterPro" id="IPR050493">
    <property type="entry name" value="FAD-dep_Monooxygenase_BioMet"/>
</dbReference>
<keyword evidence="5" id="KW-1185">Reference proteome</keyword>
<dbReference type="GO" id="GO:0071949">
    <property type="term" value="F:FAD binding"/>
    <property type="evidence" value="ECO:0007669"/>
    <property type="project" value="InterPro"/>
</dbReference>
<evidence type="ECO:0000313" key="4">
    <source>
        <dbReference type="EMBL" id="NYI83962.1"/>
    </source>
</evidence>
<dbReference type="Gene3D" id="3.50.50.60">
    <property type="entry name" value="FAD/NAD(P)-binding domain"/>
    <property type="match status" value="1"/>
</dbReference>
<reference evidence="4 5" key="1">
    <citation type="submission" date="2020-07" db="EMBL/GenBank/DDBJ databases">
        <title>Sequencing the genomes of 1000 actinobacteria strains.</title>
        <authorList>
            <person name="Klenk H.-P."/>
        </authorList>
    </citation>
    <scope>NUCLEOTIDE SEQUENCE [LARGE SCALE GENOMIC DNA]</scope>
    <source>
        <strain evidence="4 5">DSM 44065</strain>
    </source>
</reference>
<dbReference type="PRINTS" id="PR00420">
    <property type="entry name" value="RNGMNOXGNASE"/>
</dbReference>
<evidence type="ECO:0000256" key="1">
    <source>
        <dbReference type="ARBA" id="ARBA00023002"/>
    </source>
</evidence>
<comment type="caution">
    <text evidence="4">The sequence shown here is derived from an EMBL/GenBank/DDBJ whole genome shotgun (WGS) entry which is preliminary data.</text>
</comment>
<evidence type="ECO:0000313" key="5">
    <source>
        <dbReference type="Proteomes" id="UP000587002"/>
    </source>
</evidence>
<dbReference type="NCBIfam" id="NF005313">
    <property type="entry name" value="PRK06847.1"/>
    <property type="match status" value="1"/>
</dbReference>
<proteinExistence type="predicted"/>
<dbReference type="InterPro" id="IPR036188">
    <property type="entry name" value="FAD/NAD-bd_sf"/>
</dbReference>
<dbReference type="RefSeq" id="WP_179720802.1">
    <property type="nucleotide sequence ID" value="NZ_BAABFH010000001.1"/>
</dbReference>
<keyword evidence="2" id="KW-0503">Monooxygenase</keyword>
<gene>
    <name evidence="4" type="ORF">HNR68_002592</name>
</gene>
<evidence type="ECO:0000259" key="3">
    <source>
        <dbReference type="Pfam" id="PF01494"/>
    </source>
</evidence>
<dbReference type="SUPFAM" id="SSF51905">
    <property type="entry name" value="FAD/NAD(P)-binding domain"/>
    <property type="match status" value="1"/>
</dbReference>
<dbReference type="PANTHER" id="PTHR13789:SF309">
    <property type="entry name" value="PUTATIVE (AFU_ORTHOLOGUE AFUA_6G14510)-RELATED"/>
    <property type="match status" value="1"/>
</dbReference>
<dbReference type="GO" id="GO:0004497">
    <property type="term" value="F:monooxygenase activity"/>
    <property type="evidence" value="ECO:0007669"/>
    <property type="project" value="UniProtKB-KW"/>
</dbReference>
<dbReference type="AlphaFoldDB" id="A0A853AH97"/>
<protein>
    <submittedName>
        <fullName evidence="4">2-polyprenyl-6-methoxyphenol hydroxylase-like FAD-dependent oxidoreductase</fullName>
    </submittedName>
</protein>
<evidence type="ECO:0000256" key="2">
    <source>
        <dbReference type="ARBA" id="ARBA00023033"/>
    </source>
</evidence>
<dbReference type="Pfam" id="PF01494">
    <property type="entry name" value="FAD_binding_3"/>
    <property type="match status" value="1"/>
</dbReference>
<organism evidence="4 5">
    <name type="scientific">Saccharopolyspora hordei</name>
    <dbReference type="NCBI Taxonomy" id="1838"/>
    <lineage>
        <taxon>Bacteria</taxon>
        <taxon>Bacillati</taxon>
        <taxon>Actinomycetota</taxon>
        <taxon>Actinomycetes</taxon>
        <taxon>Pseudonocardiales</taxon>
        <taxon>Pseudonocardiaceae</taxon>
        <taxon>Saccharopolyspora</taxon>
    </lineage>
</organism>